<dbReference type="InterPro" id="IPR015260">
    <property type="entry name" value="Syntaxin-6/10/61_N"/>
</dbReference>
<reference evidence="5 6" key="1">
    <citation type="journal article" date="2014" name="Agronomy (Basel)">
        <title>A Draft Genome Sequence for Ensete ventricosum, the Drought-Tolerant Tree Against Hunger.</title>
        <authorList>
            <person name="Harrison J."/>
            <person name="Moore K.A."/>
            <person name="Paszkiewicz K."/>
            <person name="Jones T."/>
            <person name="Grant M."/>
            <person name="Ambacheew D."/>
            <person name="Muzemil S."/>
            <person name="Studholme D.J."/>
        </authorList>
    </citation>
    <scope>NUCLEOTIDE SEQUENCE [LARGE SCALE GENOMIC DNA]</scope>
</reference>
<evidence type="ECO:0000256" key="1">
    <source>
        <dbReference type="ARBA" id="ARBA00022927"/>
    </source>
</evidence>
<evidence type="ECO:0000256" key="2">
    <source>
        <dbReference type="ARBA" id="ARBA00046280"/>
    </source>
</evidence>
<comment type="subcellular location">
    <subcellularLocation>
        <location evidence="2">Endomembrane system</location>
        <topology evidence="2">Single-pass type IV membrane protein</topology>
    </subcellularLocation>
</comment>
<evidence type="ECO:0000259" key="4">
    <source>
        <dbReference type="Pfam" id="PF09177"/>
    </source>
</evidence>
<dbReference type="GO" id="GO:0012505">
    <property type="term" value="C:endomembrane system"/>
    <property type="evidence" value="ECO:0007669"/>
    <property type="project" value="UniProtKB-SubCell"/>
</dbReference>
<proteinExistence type="predicted"/>
<keyword evidence="3" id="KW-0812">Transmembrane</keyword>
<dbReference type="Gene3D" id="1.20.58.90">
    <property type="match status" value="1"/>
</dbReference>
<dbReference type="PANTHER" id="PTHR34949:SF3">
    <property type="entry name" value="OS08G0244100 PROTEIN"/>
    <property type="match status" value="1"/>
</dbReference>
<dbReference type="AlphaFoldDB" id="A0A426YK00"/>
<evidence type="ECO:0000313" key="6">
    <source>
        <dbReference type="Proteomes" id="UP000287651"/>
    </source>
</evidence>
<dbReference type="Pfam" id="PF09177">
    <property type="entry name" value="STX6_10_61_N"/>
    <property type="match status" value="1"/>
</dbReference>
<dbReference type="CDD" id="cd21442">
    <property type="entry name" value="SNARE_NTD_STX6-like"/>
    <property type="match status" value="1"/>
</dbReference>
<keyword evidence="1" id="KW-0653">Protein transport</keyword>
<keyword evidence="1" id="KW-0813">Transport</keyword>
<dbReference type="PANTHER" id="PTHR34949">
    <property type="entry name" value="OS05G0443700 PROTEIN"/>
    <property type="match status" value="1"/>
</dbReference>
<dbReference type="InterPro" id="IPR010989">
    <property type="entry name" value="SNARE"/>
</dbReference>
<feature type="domain" description="Syntaxin 6/10/61 N-terminal" evidence="4">
    <location>
        <begin position="55"/>
        <end position="129"/>
    </location>
</feature>
<organism evidence="5 6">
    <name type="scientific">Ensete ventricosum</name>
    <name type="common">Abyssinian banana</name>
    <name type="synonym">Musa ensete</name>
    <dbReference type="NCBI Taxonomy" id="4639"/>
    <lineage>
        <taxon>Eukaryota</taxon>
        <taxon>Viridiplantae</taxon>
        <taxon>Streptophyta</taxon>
        <taxon>Embryophyta</taxon>
        <taxon>Tracheophyta</taxon>
        <taxon>Spermatophyta</taxon>
        <taxon>Magnoliopsida</taxon>
        <taxon>Liliopsida</taxon>
        <taxon>Zingiberales</taxon>
        <taxon>Musaceae</taxon>
        <taxon>Ensete</taxon>
    </lineage>
</organism>
<dbReference type="EMBL" id="AMZH03011916">
    <property type="protein sequence ID" value="RRT52006.1"/>
    <property type="molecule type" value="Genomic_DNA"/>
</dbReference>
<dbReference type="GO" id="GO:0016020">
    <property type="term" value="C:membrane"/>
    <property type="evidence" value="ECO:0007669"/>
    <property type="project" value="InterPro"/>
</dbReference>
<dbReference type="GO" id="GO:0048193">
    <property type="term" value="P:Golgi vesicle transport"/>
    <property type="evidence" value="ECO:0007669"/>
    <property type="project" value="InterPro"/>
</dbReference>
<sequence length="412" mass="46491">MAVASSFDQWQKDVFFSAAEEVQESADVYAVLSLSFSPNFGSSCVLLVMVIVRRRMESLFRMWMRDLKDSEAPDELHGELRTALGTAKWQLEEFEKAVRLRHRSYPSEKNAITRHKQFVAAIAEQISCVEKALREEGKQPLHWVQLDAEEQDDLALFLSEVPPNMQETRGDDVKGSDRDNCSSQAIIRPESVGGLKDKIVGSSDCRHVVEVATKEPLRRKDGEGCADVEQLHGLRRASSLLDVGAWKIVVADDVGADSKAVEVRSEMPNHASNLCGLLKTVESTPKLRWFRNSFWKAKSEDLQLRHGLQFRAVSRLAQAKISYFVVMLCFEQGISGLSERSRNCFNGFKEENKLSSGQQFSGRLGGFQRHIPGSQYYMQFGRSLWITFLLVLSIILIGEFNILIGKTSQCLY</sequence>
<feature type="transmembrane region" description="Helical" evidence="3">
    <location>
        <begin position="28"/>
        <end position="52"/>
    </location>
</feature>
<evidence type="ECO:0000256" key="3">
    <source>
        <dbReference type="SAM" id="Phobius"/>
    </source>
</evidence>
<dbReference type="Proteomes" id="UP000287651">
    <property type="component" value="Unassembled WGS sequence"/>
</dbReference>
<keyword evidence="3" id="KW-0472">Membrane</keyword>
<dbReference type="SUPFAM" id="SSF47661">
    <property type="entry name" value="t-snare proteins"/>
    <property type="match status" value="1"/>
</dbReference>
<keyword evidence="3" id="KW-1133">Transmembrane helix</keyword>
<gene>
    <name evidence="5" type="ORF">B296_00021464</name>
</gene>
<name>A0A426YK00_ENSVE</name>
<evidence type="ECO:0000313" key="5">
    <source>
        <dbReference type="EMBL" id="RRT52006.1"/>
    </source>
</evidence>
<comment type="caution">
    <text evidence="5">The sequence shown here is derived from an EMBL/GenBank/DDBJ whole genome shotgun (WGS) entry which is preliminary data.</text>
</comment>
<accession>A0A426YK00</accession>
<protein>
    <recommendedName>
        <fullName evidence="4">Syntaxin 6/10/61 N-terminal domain-containing protein</fullName>
    </recommendedName>
</protein>
<feature type="transmembrane region" description="Helical" evidence="3">
    <location>
        <begin position="384"/>
        <end position="404"/>
    </location>
</feature>
<dbReference type="GO" id="GO:0015031">
    <property type="term" value="P:protein transport"/>
    <property type="evidence" value="ECO:0007669"/>
    <property type="project" value="UniProtKB-KW"/>
</dbReference>